<dbReference type="EMBL" id="JAYRBN010000050">
    <property type="protein sequence ID" value="KAL2744394.1"/>
    <property type="molecule type" value="Genomic_DNA"/>
</dbReference>
<keyword evidence="2" id="KW-1185">Reference proteome</keyword>
<accession>A0ABD2CHM8</accession>
<reference evidence="1 2" key="1">
    <citation type="journal article" date="2024" name="Ann. Entomol. Soc. Am.">
        <title>Genomic analyses of the southern and eastern yellowjacket wasps (Hymenoptera: Vespidae) reveal evolutionary signatures of social life.</title>
        <authorList>
            <person name="Catto M.A."/>
            <person name="Caine P.B."/>
            <person name="Orr S.E."/>
            <person name="Hunt B.G."/>
            <person name="Goodisman M.A.D."/>
        </authorList>
    </citation>
    <scope>NUCLEOTIDE SEQUENCE [LARGE SCALE GENOMIC DNA]</scope>
    <source>
        <strain evidence="1">232</strain>
        <tissue evidence="1">Head and thorax</tissue>
    </source>
</reference>
<name>A0ABD2CHM8_VESMC</name>
<gene>
    <name evidence="1" type="ORF">V1477_006936</name>
</gene>
<protein>
    <submittedName>
        <fullName evidence="1">Uncharacterized protein</fullName>
    </submittedName>
</protein>
<evidence type="ECO:0000313" key="1">
    <source>
        <dbReference type="EMBL" id="KAL2744394.1"/>
    </source>
</evidence>
<evidence type="ECO:0000313" key="2">
    <source>
        <dbReference type="Proteomes" id="UP001607303"/>
    </source>
</evidence>
<organism evidence="1 2">
    <name type="scientific">Vespula maculifrons</name>
    <name type="common">Eastern yellow jacket</name>
    <name type="synonym">Wasp</name>
    <dbReference type="NCBI Taxonomy" id="7453"/>
    <lineage>
        <taxon>Eukaryota</taxon>
        <taxon>Metazoa</taxon>
        <taxon>Ecdysozoa</taxon>
        <taxon>Arthropoda</taxon>
        <taxon>Hexapoda</taxon>
        <taxon>Insecta</taxon>
        <taxon>Pterygota</taxon>
        <taxon>Neoptera</taxon>
        <taxon>Endopterygota</taxon>
        <taxon>Hymenoptera</taxon>
        <taxon>Apocrita</taxon>
        <taxon>Aculeata</taxon>
        <taxon>Vespoidea</taxon>
        <taxon>Vespidae</taxon>
        <taxon>Vespinae</taxon>
        <taxon>Vespula</taxon>
    </lineage>
</organism>
<dbReference type="Proteomes" id="UP001607303">
    <property type="component" value="Unassembled WGS sequence"/>
</dbReference>
<sequence>MKKQLEIVVNLQHDDDFTDQRLDIQLNISANMLTLQIWSNTTRKKSTDTTSAAGSRKFSEFIWVSGSPSQLELNYIGQRANVNIFNLNGNISRTKSYKNYFDIYISNPMRSKSY</sequence>
<proteinExistence type="predicted"/>
<dbReference type="AlphaFoldDB" id="A0ABD2CHM8"/>
<comment type="caution">
    <text evidence="1">The sequence shown here is derived from an EMBL/GenBank/DDBJ whole genome shotgun (WGS) entry which is preliminary data.</text>
</comment>